<accession>A0ABZ1TAY2</accession>
<dbReference type="EC" id="1.6.5.2" evidence="3"/>
<protein>
    <submittedName>
        <fullName evidence="3">NAD(P)H:quinone oxidoreductase</fullName>
        <ecNumber evidence="3">1.6.5.2</ecNumber>
    </submittedName>
</protein>
<evidence type="ECO:0000256" key="1">
    <source>
        <dbReference type="ARBA" id="ARBA00006961"/>
    </source>
</evidence>
<evidence type="ECO:0000313" key="3">
    <source>
        <dbReference type="EMBL" id="WUQ12266.1"/>
    </source>
</evidence>
<name>A0ABZ1TAY2_STRVG</name>
<feature type="domain" description="Flavodoxin-like" evidence="2">
    <location>
        <begin position="4"/>
        <end position="192"/>
    </location>
</feature>
<proteinExistence type="inferred from homology"/>
<dbReference type="NCBIfam" id="NF002999">
    <property type="entry name" value="PRK03767.1"/>
    <property type="match status" value="1"/>
</dbReference>
<dbReference type="SUPFAM" id="SSF52218">
    <property type="entry name" value="Flavoproteins"/>
    <property type="match status" value="1"/>
</dbReference>
<dbReference type="NCBIfam" id="TIGR01755">
    <property type="entry name" value="flav_wrbA"/>
    <property type="match status" value="1"/>
</dbReference>
<evidence type="ECO:0000259" key="2">
    <source>
        <dbReference type="PROSITE" id="PS50902"/>
    </source>
</evidence>
<dbReference type="InterPro" id="IPR029039">
    <property type="entry name" value="Flavoprotein-like_sf"/>
</dbReference>
<keyword evidence="3" id="KW-0560">Oxidoreductase</keyword>
<keyword evidence="4" id="KW-1185">Reference proteome</keyword>
<dbReference type="Proteomes" id="UP001432039">
    <property type="component" value="Chromosome"/>
</dbReference>
<dbReference type="Pfam" id="PF03358">
    <property type="entry name" value="FMN_red"/>
    <property type="match status" value="1"/>
</dbReference>
<dbReference type="GO" id="GO:0003955">
    <property type="term" value="F:NAD(P)H dehydrogenase (quinone) activity"/>
    <property type="evidence" value="ECO:0007669"/>
    <property type="project" value="UniProtKB-EC"/>
</dbReference>
<sequence>MTNVAVIYYSSTGNVHTMAKAAAESAGKAGAAEVRLLKVAELAPAAVVEGNPAWAAHAAATADVPEATLADLEWADVVLFGTPTRYGLPAAQLKQFIDTTGGLWFQGKLVNKVVSSFTSTSTAHGGQESTLLALNNTFYHWGSIIVAPGFADPVQFDPANGNPYGASSVSGNNPNNVADVNVASVEFQARRAVEIAAALKRGLATV</sequence>
<dbReference type="InterPro" id="IPR010089">
    <property type="entry name" value="Flavoprotein_WrbA-like"/>
</dbReference>
<comment type="similarity">
    <text evidence="1">Belongs to the WrbA family.</text>
</comment>
<dbReference type="InterPro" id="IPR008254">
    <property type="entry name" value="Flavodoxin/NO_synth"/>
</dbReference>
<dbReference type="InterPro" id="IPR005025">
    <property type="entry name" value="FMN_Rdtase-like_dom"/>
</dbReference>
<dbReference type="PANTHER" id="PTHR30546:SF23">
    <property type="entry name" value="FLAVOPROTEIN-LIKE PROTEIN YCP4-RELATED"/>
    <property type="match status" value="1"/>
</dbReference>
<gene>
    <name evidence="3" type="primary">wrbA</name>
    <name evidence="3" type="ORF">OG517_12930</name>
</gene>
<dbReference type="PROSITE" id="PS50902">
    <property type="entry name" value="FLAVODOXIN_LIKE"/>
    <property type="match status" value="1"/>
</dbReference>
<dbReference type="EMBL" id="CP108090">
    <property type="protein sequence ID" value="WUQ12266.1"/>
    <property type="molecule type" value="Genomic_DNA"/>
</dbReference>
<reference evidence="3" key="1">
    <citation type="submission" date="2022-10" db="EMBL/GenBank/DDBJ databases">
        <title>The complete genomes of actinobacterial strains from the NBC collection.</title>
        <authorList>
            <person name="Joergensen T.S."/>
            <person name="Alvarez Arevalo M."/>
            <person name="Sterndorff E.B."/>
            <person name="Faurdal D."/>
            <person name="Vuksanovic O."/>
            <person name="Mourched A.-S."/>
            <person name="Charusanti P."/>
            <person name="Shaw S."/>
            <person name="Blin K."/>
            <person name="Weber T."/>
        </authorList>
    </citation>
    <scope>NUCLEOTIDE SEQUENCE</scope>
    <source>
        <strain evidence="3">NBC_00248</strain>
    </source>
</reference>
<dbReference type="RefSeq" id="WP_328961579.1">
    <property type="nucleotide sequence ID" value="NZ_CP108090.1"/>
</dbReference>
<organism evidence="3 4">
    <name type="scientific">Streptomyces virginiae</name>
    <name type="common">Streptomyces cinnamonensis</name>
    <dbReference type="NCBI Taxonomy" id="1961"/>
    <lineage>
        <taxon>Bacteria</taxon>
        <taxon>Bacillati</taxon>
        <taxon>Actinomycetota</taxon>
        <taxon>Actinomycetes</taxon>
        <taxon>Kitasatosporales</taxon>
        <taxon>Streptomycetaceae</taxon>
        <taxon>Streptomyces</taxon>
    </lineage>
</organism>
<dbReference type="PANTHER" id="PTHR30546">
    <property type="entry name" value="FLAVODOXIN-RELATED PROTEIN WRBA-RELATED"/>
    <property type="match status" value="1"/>
</dbReference>
<dbReference type="Gene3D" id="3.40.50.360">
    <property type="match status" value="1"/>
</dbReference>
<evidence type="ECO:0000313" key="4">
    <source>
        <dbReference type="Proteomes" id="UP001432039"/>
    </source>
</evidence>